<gene>
    <name evidence="1" type="ORF">PS662_03999</name>
</gene>
<dbReference type="EMBL" id="CABVHK010000013">
    <property type="protein sequence ID" value="VVN13931.1"/>
    <property type="molecule type" value="Genomic_DNA"/>
</dbReference>
<dbReference type="Proteomes" id="UP000326953">
    <property type="component" value="Unassembled WGS sequence"/>
</dbReference>
<protein>
    <submittedName>
        <fullName evidence="1">Uncharacterized protein</fullName>
    </submittedName>
</protein>
<proteinExistence type="predicted"/>
<organism evidence="1 2">
    <name type="scientific">Pseudomonas fluorescens</name>
    <dbReference type="NCBI Taxonomy" id="294"/>
    <lineage>
        <taxon>Bacteria</taxon>
        <taxon>Pseudomonadati</taxon>
        <taxon>Pseudomonadota</taxon>
        <taxon>Gammaproteobacteria</taxon>
        <taxon>Pseudomonadales</taxon>
        <taxon>Pseudomonadaceae</taxon>
        <taxon>Pseudomonas</taxon>
    </lineage>
</organism>
<reference evidence="1 2" key="1">
    <citation type="submission" date="2019-09" db="EMBL/GenBank/DDBJ databases">
        <authorList>
            <person name="Chandra G."/>
            <person name="Truman W A."/>
        </authorList>
    </citation>
    <scope>NUCLEOTIDE SEQUENCE [LARGE SCALE GENOMIC DNA]</scope>
    <source>
        <strain evidence="1">PS662</strain>
    </source>
</reference>
<sequence>MLTVFDDQVSLHEQITRAARSGRAQASLIQLIGHRLADALFGQVALDPRIIGTILQGGVFPAPAAIGGKIAAGVEVMIDLVAGAGTEKRSHSQYSETAEHDISPVEDMNLMASLA</sequence>
<evidence type="ECO:0000313" key="2">
    <source>
        <dbReference type="Proteomes" id="UP000326953"/>
    </source>
</evidence>
<dbReference type="AlphaFoldDB" id="A0A5E6VA05"/>
<name>A0A5E6VA05_PSEFL</name>
<accession>A0A5E6VA05</accession>
<evidence type="ECO:0000313" key="1">
    <source>
        <dbReference type="EMBL" id="VVN13931.1"/>
    </source>
</evidence>